<accession>A0A6T7XHP3</accession>
<dbReference type="EMBL" id="HBKO01006250">
    <property type="protein sequence ID" value="CAE2197659.1"/>
    <property type="molecule type" value="Transcribed_RNA"/>
</dbReference>
<dbReference type="GO" id="GO:0005737">
    <property type="term" value="C:cytoplasm"/>
    <property type="evidence" value="ECO:0007669"/>
    <property type="project" value="UniProtKB-ARBA"/>
</dbReference>
<dbReference type="InterPro" id="IPR013083">
    <property type="entry name" value="Znf_RING/FYVE/PHD"/>
</dbReference>
<feature type="region of interest" description="Disordered" evidence="2">
    <location>
        <begin position="27"/>
        <end position="49"/>
    </location>
</feature>
<dbReference type="EMBL" id="HBKO01006251">
    <property type="protein sequence ID" value="CAE2197660.1"/>
    <property type="molecule type" value="Transcribed_RNA"/>
</dbReference>
<proteinExistence type="predicted"/>
<dbReference type="GO" id="GO:0008270">
    <property type="term" value="F:zinc ion binding"/>
    <property type="evidence" value="ECO:0007669"/>
    <property type="project" value="UniProtKB-KW"/>
</dbReference>
<feature type="compositionally biased region" description="Polar residues" evidence="2">
    <location>
        <begin position="36"/>
        <end position="45"/>
    </location>
</feature>
<dbReference type="Gene3D" id="3.30.1370.110">
    <property type="match status" value="1"/>
</dbReference>
<protein>
    <recommendedName>
        <fullName evidence="7">RING-type domain-containing protein</fullName>
    </recommendedName>
</protein>
<organism evidence="6">
    <name type="scientific">Prymnesium polylepis</name>
    <dbReference type="NCBI Taxonomy" id="72548"/>
    <lineage>
        <taxon>Eukaryota</taxon>
        <taxon>Haptista</taxon>
        <taxon>Haptophyta</taxon>
        <taxon>Prymnesiophyceae</taxon>
        <taxon>Prymnesiales</taxon>
        <taxon>Prymnesiaceae</taxon>
        <taxon>Prymnesium</taxon>
    </lineage>
</organism>
<dbReference type="AlphaFoldDB" id="A0A6T7XHP3"/>
<feature type="domain" description="RING-type" evidence="3">
    <location>
        <begin position="598"/>
        <end position="646"/>
    </location>
</feature>
<evidence type="ECO:0000256" key="2">
    <source>
        <dbReference type="SAM" id="MobiDB-lite"/>
    </source>
</evidence>
<evidence type="ECO:0000313" key="5">
    <source>
        <dbReference type="EMBL" id="CAE2197659.1"/>
    </source>
</evidence>
<feature type="region of interest" description="Disordered" evidence="2">
    <location>
        <begin position="527"/>
        <end position="567"/>
    </location>
</feature>
<dbReference type="SUPFAM" id="SSF160443">
    <property type="entry name" value="SMR domain-like"/>
    <property type="match status" value="1"/>
</dbReference>
<dbReference type="SUPFAM" id="SSF63829">
    <property type="entry name" value="Calcium-dependent phosphotriesterase"/>
    <property type="match status" value="1"/>
</dbReference>
<dbReference type="PROSITE" id="PS50089">
    <property type="entry name" value="ZF_RING_2"/>
    <property type="match status" value="1"/>
</dbReference>
<evidence type="ECO:0000259" key="4">
    <source>
        <dbReference type="PROSITE" id="PS50828"/>
    </source>
</evidence>
<name>A0A6T7XHP3_9EUKA</name>
<dbReference type="PROSITE" id="PS50828">
    <property type="entry name" value="SMR"/>
    <property type="match status" value="1"/>
</dbReference>
<keyword evidence="1" id="KW-0479">Metal-binding</keyword>
<dbReference type="Gene3D" id="3.30.40.10">
    <property type="entry name" value="Zinc/RING finger domain, C3HC4 (zinc finger)"/>
    <property type="match status" value="1"/>
</dbReference>
<evidence type="ECO:0000259" key="3">
    <source>
        <dbReference type="PROSITE" id="PS50089"/>
    </source>
</evidence>
<keyword evidence="1" id="KW-0862">Zinc</keyword>
<gene>
    <name evidence="5" type="ORF">CPOL0286_LOCUS3013</name>
    <name evidence="6" type="ORF">CPOL0286_LOCUS3014</name>
</gene>
<dbReference type="InterPro" id="IPR002625">
    <property type="entry name" value="Smr_dom"/>
</dbReference>
<dbReference type="SUPFAM" id="SSF57850">
    <property type="entry name" value="RING/U-box"/>
    <property type="match status" value="1"/>
</dbReference>
<dbReference type="SMART" id="SM00184">
    <property type="entry name" value="RING"/>
    <property type="match status" value="1"/>
</dbReference>
<dbReference type="SMART" id="SM00463">
    <property type="entry name" value="SMR"/>
    <property type="match status" value="1"/>
</dbReference>
<keyword evidence="1" id="KW-0863">Zinc-finger</keyword>
<evidence type="ECO:0000256" key="1">
    <source>
        <dbReference type="PROSITE-ProRule" id="PRU00175"/>
    </source>
</evidence>
<evidence type="ECO:0000313" key="6">
    <source>
        <dbReference type="EMBL" id="CAE2197660.1"/>
    </source>
</evidence>
<dbReference type="InterPro" id="IPR001841">
    <property type="entry name" value="Znf_RING"/>
</dbReference>
<evidence type="ECO:0008006" key="7">
    <source>
        <dbReference type="Google" id="ProtNLM"/>
    </source>
</evidence>
<sequence length="897" mass="98200">MPWLHSSPVEDRATGGILHHDELQLARARRRPGKSSAASPPTSQPVFDGRYQPKAKLLFRIPDEDTEGVPAGACSIAASPTECELSISLTSTQLCRRFNRDGRLMEIRDKSVVTGKVITVSTNVQGPGVITSVNCGGPFPEGPESLAYDPTGKELVVMVNKQLTRWKKNAAADRWVPSEAGAISALGSHPKLLGISSQGNILLAATDRFEWIARDGKRTQLADNEGALCDEIINERNLCACLPSGGVLLTDEEMSPGTVLLPGQGAELVEISVQKSLFGEICVCPSGRVAVMANKVNGLLSEQPYLDFYLDVMARPVRTQLSGIDNFGEINSIAMDRNNVVYFAVWTNDEYEYLGREVYAAYPLDANLDAKKLDSCAQAEILKAQGNEFFRAGRFRAASRCYLRAADELRLIDDYLGNLPEEAKVLFCTILSNHAQSCLSLHHAEPASMPEDLLATAVLKCKEVLESAFFRGIPTKLKDKLRHKLRAANEARKALPLPVVSAPTATAATAQAPLRLDDWLAEAHLEEERRQTRARQPAQRTRERRSRGAGSREQPAHDMPSADQPPASCKPAALCVVKGAELSSCGLSTPRVEEHSACPVCREEWAYQLRDAYVVVPECKHAICAGCFSRLREEKARSSFTCVLCREPIDHTLVDILAEHIARVEEPLLSLAQKLPIASPNGLVSSLLKSTYFDVHAAGDRLAEMLYSHGAARVNAAVATVELAPLTSSEKQDIFLVAQRPVRALEIELSQAMEKLDSIHDVESSEWQDWKSTCDDLAERKRIAQQQAADQTFTMINADGRGFGIQSPDERSPILLDFHALTTRAAVEKFEQLVRPILVALPCTVDIITGRGKHSADGHAAVREAVERHVQKLHAEGLRCHVLPENNGVLRVLSSSV</sequence>
<feature type="domain" description="Smr" evidence="4">
    <location>
        <begin position="816"/>
        <end position="895"/>
    </location>
</feature>
<dbReference type="InterPro" id="IPR036063">
    <property type="entry name" value="Smr_dom_sf"/>
</dbReference>
<reference evidence="6" key="1">
    <citation type="submission" date="2021-01" db="EMBL/GenBank/DDBJ databases">
        <authorList>
            <person name="Corre E."/>
            <person name="Pelletier E."/>
            <person name="Niang G."/>
            <person name="Scheremetjew M."/>
            <person name="Finn R."/>
            <person name="Kale V."/>
            <person name="Holt S."/>
            <person name="Cochrane G."/>
            <person name="Meng A."/>
            <person name="Brown T."/>
            <person name="Cohen L."/>
        </authorList>
    </citation>
    <scope>NUCLEOTIDE SEQUENCE</scope>
    <source>
        <strain evidence="6">UIO037</strain>
    </source>
</reference>
<dbReference type="InterPro" id="IPR011990">
    <property type="entry name" value="TPR-like_helical_dom_sf"/>
</dbReference>
<dbReference type="Gene3D" id="1.25.40.10">
    <property type="entry name" value="Tetratricopeptide repeat domain"/>
    <property type="match status" value="1"/>
</dbReference>